<evidence type="ECO:0000313" key="7">
    <source>
        <dbReference type="EnsemblProtists" id="EOD10500"/>
    </source>
</evidence>
<dbReference type="InterPro" id="IPR029058">
    <property type="entry name" value="AB_hydrolase_fold"/>
</dbReference>
<dbReference type="GO" id="GO:0016042">
    <property type="term" value="P:lipid catabolic process"/>
    <property type="evidence" value="ECO:0007669"/>
    <property type="project" value="UniProtKB-KW"/>
</dbReference>
<dbReference type="EnsemblProtists" id="EOD10500">
    <property type="protein sequence ID" value="EOD10500"/>
    <property type="gene ID" value="EMIHUDRAFT_105231"/>
</dbReference>
<dbReference type="Gene3D" id="3.40.50.1820">
    <property type="entry name" value="alpha/beta hydrolase"/>
    <property type="match status" value="1"/>
</dbReference>
<dbReference type="SUPFAM" id="SSF56024">
    <property type="entry name" value="Phospholipase D/nuclease"/>
    <property type="match status" value="1"/>
</dbReference>
<dbReference type="RefSeq" id="XP_005762929.1">
    <property type="nucleotide sequence ID" value="XM_005762872.1"/>
</dbReference>
<reference evidence="8" key="1">
    <citation type="journal article" date="2013" name="Nature">
        <title>Pan genome of the phytoplankton Emiliania underpins its global distribution.</title>
        <authorList>
            <person name="Read B.A."/>
            <person name="Kegel J."/>
            <person name="Klute M.J."/>
            <person name="Kuo A."/>
            <person name="Lefebvre S.C."/>
            <person name="Maumus F."/>
            <person name="Mayer C."/>
            <person name="Miller J."/>
            <person name="Monier A."/>
            <person name="Salamov A."/>
            <person name="Young J."/>
            <person name="Aguilar M."/>
            <person name="Claverie J.M."/>
            <person name="Frickenhaus S."/>
            <person name="Gonzalez K."/>
            <person name="Herman E.K."/>
            <person name="Lin Y.C."/>
            <person name="Napier J."/>
            <person name="Ogata H."/>
            <person name="Sarno A.F."/>
            <person name="Shmutz J."/>
            <person name="Schroeder D."/>
            <person name="de Vargas C."/>
            <person name="Verret F."/>
            <person name="von Dassow P."/>
            <person name="Valentin K."/>
            <person name="Van de Peer Y."/>
            <person name="Wheeler G."/>
            <person name="Dacks J.B."/>
            <person name="Delwiche C.F."/>
            <person name="Dyhrman S.T."/>
            <person name="Glockner G."/>
            <person name="John U."/>
            <person name="Richards T."/>
            <person name="Worden A.Z."/>
            <person name="Zhang X."/>
            <person name="Grigoriev I.V."/>
            <person name="Allen A.E."/>
            <person name="Bidle K."/>
            <person name="Borodovsky M."/>
            <person name="Bowler C."/>
            <person name="Brownlee C."/>
            <person name="Cock J.M."/>
            <person name="Elias M."/>
            <person name="Gladyshev V.N."/>
            <person name="Groth M."/>
            <person name="Guda C."/>
            <person name="Hadaegh A."/>
            <person name="Iglesias-Rodriguez M.D."/>
            <person name="Jenkins J."/>
            <person name="Jones B.M."/>
            <person name="Lawson T."/>
            <person name="Leese F."/>
            <person name="Lindquist E."/>
            <person name="Lobanov A."/>
            <person name="Lomsadze A."/>
            <person name="Malik S.B."/>
            <person name="Marsh M.E."/>
            <person name="Mackinder L."/>
            <person name="Mock T."/>
            <person name="Mueller-Roeber B."/>
            <person name="Pagarete A."/>
            <person name="Parker M."/>
            <person name="Probert I."/>
            <person name="Quesneville H."/>
            <person name="Raines C."/>
            <person name="Rensing S.A."/>
            <person name="Riano-Pachon D.M."/>
            <person name="Richier S."/>
            <person name="Rokitta S."/>
            <person name="Shiraiwa Y."/>
            <person name="Soanes D.M."/>
            <person name="van der Giezen M."/>
            <person name="Wahlund T.M."/>
            <person name="Williams B."/>
            <person name="Wilson W."/>
            <person name="Wolfe G."/>
            <person name="Wurch L.L."/>
        </authorList>
    </citation>
    <scope>NUCLEOTIDE SEQUENCE</scope>
</reference>
<comment type="similarity">
    <text evidence="4">Belongs to the phospholipase D family. MitoPLD/Zucchini subfamily.</text>
</comment>
<keyword evidence="1" id="KW-0378">Hydrolase</keyword>
<keyword evidence="3" id="KW-0443">Lipid metabolism</keyword>
<dbReference type="PROSITE" id="PS50096">
    <property type="entry name" value="IQ"/>
    <property type="match status" value="1"/>
</dbReference>
<evidence type="ECO:0000256" key="4">
    <source>
        <dbReference type="ARBA" id="ARBA00038012"/>
    </source>
</evidence>
<dbReference type="GeneID" id="17256565"/>
<dbReference type="eggNOG" id="ENOG502RXG9">
    <property type="taxonomic scope" value="Eukaryota"/>
</dbReference>
<evidence type="ECO:0000256" key="2">
    <source>
        <dbReference type="ARBA" id="ARBA00022963"/>
    </source>
</evidence>
<dbReference type="GO" id="GO:0016891">
    <property type="term" value="F:RNA endonuclease activity producing 5'-phosphomonoesters, hydrolytic mechanism"/>
    <property type="evidence" value="ECO:0007669"/>
    <property type="project" value="TreeGrafter"/>
</dbReference>
<dbReference type="PANTHER" id="PTHR43856">
    <property type="entry name" value="CARDIOLIPIN HYDROLASE"/>
    <property type="match status" value="1"/>
</dbReference>
<evidence type="ECO:0000256" key="1">
    <source>
        <dbReference type="ARBA" id="ARBA00022801"/>
    </source>
</evidence>
<keyword evidence="8" id="KW-1185">Reference proteome</keyword>
<proteinExistence type="inferred from homology"/>
<dbReference type="PROSITE" id="PS50035">
    <property type="entry name" value="PLD"/>
    <property type="match status" value="1"/>
</dbReference>
<evidence type="ECO:0000313" key="8">
    <source>
        <dbReference type="Proteomes" id="UP000013827"/>
    </source>
</evidence>
<dbReference type="PANTHER" id="PTHR43856:SF1">
    <property type="entry name" value="MITOCHONDRIAL CARDIOLIPIN HYDROLASE"/>
    <property type="match status" value="1"/>
</dbReference>
<dbReference type="Gene3D" id="3.30.870.10">
    <property type="entry name" value="Endonuclease Chain A"/>
    <property type="match status" value="1"/>
</dbReference>
<dbReference type="AlphaFoldDB" id="A0A0D3IGW5"/>
<feature type="domain" description="PLD phosphodiesterase" evidence="6">
    <location>
        <begin position="266"/>
        <end position="293"/>
    </location>
</feature>
<dbReference type="InterPro" id="IPR001736">
    <property type="entry name" value="PLipase_D/transphosphatidylase"/>
</dbReference>
<dbReference type="InterPro" id="IPR051406">
    <property type="entry name" value="PLD_domain"/>
</dbReference>
<keyword evidence="2" id="KW-0442">Lipid degradation</keyword>
<protein>
    <recommendedName>
        <fullName evidence="5">Mitochondrial cardiolipin hydrolase</fullName>
    </recommendedName>
</protein>
<dbReference type="InterPro" id="IPR025202">
    <property type="entry name" value="PLD-like_dom"/>
</dbReference>
<dbReference type="PaxDb" id="2903-EOD10500"/>
<evidence type="ECO:0000259" key="6">
    <source>
        <dbReference type="PROSITE" id="PS50035"/>
    </source>
</evidence>
<evidence type="ECO:0000256" key="5">
    <source>
        <dbReference type="ARBA" id="ARBA00040549"/>
    </source>
</evidence>
<dbReference type="KEGG" id="ehx:EMIHUDRAFT_105231"/>
<reference evidence="7" key="2">
    <citation type="submission" date="2024-10" db="UniProtKB">
        <authorList>
            <consortium name="EnsemblProtists"/>
        </authorList>
    </citation>
    <scope>IDENTIFICATION</scope>
</reference>
<sequence length="385" mass="41346">MPTCGRVSRQSLRHGGLDREYLYLLPRVACGGGKADGEAHQTLSALRLPLLVLVHCFGCSARDELGKFAAAAEAASFALLAPEGMWSSWNAPSCCGEAKANKLDDFGFLDAVVTDAAASLPVARGALFGSRCPDADATSRRSLGGCHTAPRNQTWRAGGCVGKRTDAAVVARGRGFSIFPSDEARQKLCSWIGSATTTLECCVFVISDARVAAELKEAAARGVAVRLITDDKTALDGGSQVFGMASAGVETLVDPDYELKSGAAPVPRHMHHKYAIVDGRVLLCGSYNWSYSASARNNENCVVTEDVYLVAKYSAEFERLWREFKAAAPLSQQQAAIRIQQIERGNRERRRFAAMARSHRAANVFDVARSAMDIASPGNRKRGRG</sequence>
<name>A0A0D3IGW5_EMIH1</name>
<evidence type="ECO:0000256" key="3">
    <source>
        <dbReference type="ARBA" id="ARBA00023098"/>
    </source>
</evidence>
<dbReference type="Proteomes" id="UP000013827">
    <property type="component" value="Unassembled WGS sequence"/>
</dbReference>
<accession>A0A0D3IGW5</accession>
<organism evidence="7 8">
    <name type="scientific">Emiliania huxleyi (strain CCMP1516)</name>
    <dbReference type="NCBI Taxonomy" id="280463"/>
    <lineage>
        <taxon>Eukaryota</taxon>
        <taxon>Haptista</taxon>
        <taxon>Haptophyta</taxon>
        <taxon>Prymnesiophyceae</taxon>
        <taxon>Isochrysidales</taxon>
        <taxon>Noelaerhabdaceae</taxon>
        <taxon>Emiliania</taxon>
    </lineage>
</organism>
<dbReference type="HOGENOM" id="CLU_718519_0_0_1"/>
<dbReference type="Pfam" id="PF13091">
    <property type="entry name" value="PLDc_2"/>
    <property type="match status" value="1"/>
</dbReference>